<organism evidence="5 6">
    <name type="scientific">Oligella urethralis DNF00040</name>
    <dbReference type="NCBI Taxonomy" id="1401065"/>
    <lineage>
        <taxon>Bacteria</taxon>
        <taxon>Pseudomonadati</taxon>
        <taxon>Pseudomonadota</taxon>
        <taxon>Betaproteobacteria</taxon>
        <taxon>Burkholderiales</taxon>
        <taxon>Alcaligenaceae</taxon>
        <taxon>Oligella</taxon>
    </lineage>
</organism>
<keyword evidence="1" id="KW-0378">Hydrolase</keyword>
<dbReference type="OrthoDB" id="9793035at2"/>
<dbReference type="InterPro" id="IPR043129">
    <property type="entry name" value="ATPase_NBD"/>
</dbReference>
<dbReference type="SUPFAM" id="SSF109604">
    <property type="entry name" value="HD-domain/PDEase-like"/>
    <property type="match status" value="1"/>
</dbReference>
<keyword evidence="6" id="KW-1185">Reference proteome</keyword>
<dbReference type="GO" id="GO:0016462">
    <property type="term" value="F:pyrophosphatase activity"/>
    <property type="evidence" value="ECO:0007669"/>
    <property type="project" value="TreeGrafter"/>
</dbReference>
<protein>
    <submittedName>
        <fullName evidence="5">Exopolyphosphatase</fullName>
    </submittedName>
</protein>
<dbReference type="InterPro" id="IPR030673">
    <property type="entry name" value="PyroPPase_GppA_Ppx"/>
</dbReference>
<evidence type="ECO:0000313" key="5">
    <source>
        <dbReference type="EMBL" id="KGF31198.1"/>
    </source>
</evidence>
<dbReference type="FunFam" id="3.30.420.40:FF:000023">
    <property type="entry name" value="Guanosine-5'-triphosphate,3'-diphosphate pyrophosphatase"/>
    <property type="match status" value="1"/>
</dbReference>
<dbReference type="AlphaFoldDB" id="A0A095Z958"/>
<evidence type="ECO:0000259" key="3">
    <source>
        <dbReference type="Pfam" id="PF02541"/>
    </source>
</evidence>
<gene>
    <name evidence="5" type="ORF">HMPREF2130_04415</name>
</gene>
<accession>A0A095Z958</accession>
<comment type="caution">
    <text evidence="5">The sequence shown here is derived from an EMBL/GenBank/DDBJ whole genome shotgun (WGS) entry which is preliminary data.</text>
</comment>
<dbReference type="SUPFAM" id="SSF53067">
    <property type="entry name" value="Actin-like ATPase domain"/>
    <property type="match status" value="2"/>
</dbReference>
<dbReference type="PANTHER" id="PTHR30005:SF0">
    <property type="entry name" value="RETROGRADE REGULATION PROTEIN 2"/>
    <property type="match status" value="1"/>
</dbReference>
<dbReference type="Pfam" id="PF21447">
    <property type="entry name" value="Ppx-GppA_III"/>
    <property type="match status" value="1"/>
</dbReference>
<feature type="domain" description="Ppx/GppA phosphatase C-terminal" evidence="4">
    <location>
        <begin position="313"/>
        <end position="487"/>
    </location>
</feature>
<dbReference type="PANTHER" id="PTHR30005">
    <property type="entry name" value="EXOPOLYPHOSPHATASE"/>
    <property type="match status" value="1"/>
</dbReference>
<dbReference type="CDD" id="cd24053">
    <property type="entry name" value="ASKHA_NBD_EcPPX-GppA-like"/>
    <property type="match status" value="1"/>
</dbReference>
<feature type="domain" description="Ppx/GppA phosphatase N-terminal" evidence="3">
    <location>
        <begin position="33"/>
        <end position="307"/>
    </location>
</feature>
<dbReference type="Pfam" id="PF02541">
    <property type="entry name" value="Ppx-GppA"/>
    <property type="match status" value="1"/>
</dbReference>
<evidence type="ECO:0000259" key="4">
    <source>
        <dbReference type="Pfam" id="PF21447"/>
    </source>
</evidence>
<dbReference type="InterPro" id="IPR048950">
    <property type="entry name" value="Ppx_GppA_C"/>
</dbReference>
<feature type="region of interest" description="Disordered" evidence="2">
    <location>
        <begin position="505"/>
        <end position="527"/>
    </location>
</feature>
<dbReference type="Gene3D" id="1.10.3210.10">
    <property type="entry name" value="Hypothetical protein af1432"/>
    <property type="match status" value="1"/>
</dbReference>
<evidence type="ECO:0000256" key="1">
    <source>
        <dbReference type="ARBA" id="ARBA00022801"/>
    </source>
</evidence>
<dbReference type="RefSeq" id="WP_036558481.1">
    <property type="nucleotide sequence ID" value="NZ_JRNI01000016.1"/>
</dbReference>
<name>A0A095Z958_9BURK</name>
<proteinExistence type="predicted"/>
<dbReference type="PIRSF" id="PIRSF001267">
    <property type="entry name" value="Pyrophosphatase_GppA_Ppx"/>
    <property type="match status" value="1"/>
</dbReference>
<evidence type="ECO:0000313" key="6">
    <source>
        <dbReference type="Proteomes" id="UP000029629"/>
    </source>
</evidence>
<evidence type="ECO:0000256" key="2">
    <source>
        <dbReference type="SAM" id="MobiDB-lite"/>
    </source>
</evidence>
<dbReference type="InterPro" id="IPR003695">
    <property type="entry name" value="Ppx_GppA_N"/>
</dbReference>
<reference evidence="5 6" key="1">
    <citation type="submission" date="2014-07" db="EMBL/GenBank/DDBJ databases">
        <authorList>
            <person name="McCorrison J."/>
            <person name="Sanka R."/>
            <person name="Torralba M."/>
            <person name="Gillis M."/>
            <person name="Haft D.H."/>
            <person name="Methe B."/>
            <person name="Sutton G."/>
            <person name="Nelson K.E."/>
        </authorList>
    </citation>
    <scope>NUCLEOTIDE SEQUENCE [LARGE SCALE GENOMIC DNA]</scope>
    <source>
        <strain evidence="5 6">DNF00040</strain>
    </source>
</reference>
<sequence length="527" mass="58521">MENNNLLAAVDLGSNSFRLTVGRIEERNGESYIFAIDRLKETVRLAAGLDEDKVLSDEAIERAVGVLQRFAERIQNFHPHQVRAVATNTFRVAKNRNVLLQRAEAALGFPIEVVSGPEEARLVFSGVAHELPLSDKNRLVIDIGGGSTEFIIGKGFQSLLVKSLPIGCVSFTKLYFPGGMVSAKAFKQAEINARNQIQVLSKSYRNMGWAEAFGSSGSAKALVAVLQASGFSERGITMEGMEKLKRILIKTGSANSPLLLDLKTDRIEVLPAGLAIMMAAFKELKIKQMNQGDGALRVGVLYDMLGRKSAADIRAGTVAQYMHRYRVDTKQALRVRQLASAFYESALTLSKEAQESWPHDMHLLLKWACDLHEIGLSIAQSSYHRHSAYVLQHADMPGFSKDEQTIMARLNLESQGKLNKSDIKSLADEEWQAILCIRLALIFLRKRQAIHMENLALKIEAKDITLTIGKRWLENHPLTEFSLSNEKALWEACGFNFKIKPISQNQNGVASDDPSSHYPQSPENPPH</sequence>
<dbReference type="EMBL" id="JRNI01000016">
    <property type="protein sequence ID" value="KGF31198.1"/>
    <property type="molecule type" value="Genomic_DNA"/>
</dbReference>
<dbReference type="Gene3D" id="3.30.420.40">
    <property type="match status" value="1"/>
</dbReference>
<dbReference type="Gene3D" id="3.30.420.150">
    <property type="entry name" value="Exopolyphosphatase. Domain 2"/>
    <property type="match status" value="1"/>
</dbReference>
<dbReference type="InterPro" id="IPR050273">
    <property type="entry name" value="GppA/Ppx_hydrolase"/>
</dbReference>
<dbReference type="eggNOG" id="COG0248">
    <property type="taxonomic scope" value="Bacteria"/>
</dbReference>
<dbReference type="Proteomes" id="UP000029629">
    <property type="component" value="Unassembled WGS sequence"/>
</dbReference>